<keyword evidence="3 5" id="KW-1133">Transmembrane helix</keyword>
<evidence type="ECO:0000313" key="6">
    <source>
        <dbReference type="EMBL" id="ACT49444.1"/>
    </source>
</evidence>
<evidence type="ECO:0000256" key="5">
    <source>
        <dbReference type="SAM" id="Phobius"/>
    </source>
</evidence>
<feature type="transmembrane region" description="Helical" evidence="5">
    <location>
        <begin position="20"/>
        <end position="42"/>
    </location>
</feature>
<evidence type="ECO:0000256" key="3">
    <source>
        <dbReference type="ARBA" id="ARBA00022989"/>
    </source>
</evidence>
<protein>
    <recommendedName>
        <fullName evidence="8">Transmembrane protein</fullName>
    </recommendedName>
</protein>
<sequence>MTDLEHEREPQEIPSDDLNIMVLTHLGGILFSVFPSLIVWLLKRNDSPYISQQSREALNFQITVLIAQAISSALIFILVGFLLMGIVWLLNIVFSFLAAVAASRGETYRYPFTLRLIN</sequence>
<evidence type="ECO:0000313" key="7">
    <source>
        <dbReference type="Proteomes" id="UP000002743"/>
    </source>
</evidence>
<evidence type="ECO:0000256" key="4">
    <source>
        <dbReference type="ARBA" id="ARBA00023136"/>
    </source>
</evidence>
<feature type="transmembrane region" description="Helical" evidence="5">
    <location>
        <begin position="88"/>
        <end position="105"/>
    </location>
</feature>
<dbReference type="eggNOG" id="COG3296">
    <property type="taxonomic scope" value="Bacteria"/>
</dbReference>
<dbReference type="STRING" id="582744.Msip34_0195"/>
<reference evidence="6 7" key="2">
    <citation type="journal article" date="2011" name="J. Bacteriol.">
        <title>Genomes of three methylotrophs from a single niche uncover genetic and metabolic divergence of Methylophilaceae.</title>
        <authorList>
            <person name="Lapidus A."/>
            <person name="Clum A."/>
            <person name="Labutti K."/>
            <person name="Kaluzhnaya M.G."/>
            <person name="Lim S."/>
            <person name="Beck D.A."/>
            <person name="Glavina Del Rio T."/>
            <person name="Nolan M."/>
            <person name="Mavromatis K."/>
            <person name="Huntemann M."/>
            <person name="Lucas S."/>
            <person name="Lidstrom M.E."/>
            <person name="Ivanova N."/>
            <person name="Chistoserdova L."/>
        </authorList>
    </citation>
    <scope>NUCLEOTIDE SEQUENCE [LARGE SCALE GENOMIC DNA]</scope>
    <source>
        <strain evidence="6 7">SIP3-4</strain>
    </source>
</reference>
<reference evidence="7" key="1">
    <citation type="submission" date="2009-07" db="EMBL/GenBank/DDBJ databases">
        <title>Complete sequence of chromosome of Methylovorus sp. SIP3-4.</title>
        <authorList>
            <person name="Lucas S."/>
            <person name="Copeland A."/>
            <person name="Lapidus A."/>
            <person name="Glavina del Rio T."/>
            <person name="Tice H."/>
            <person name="Bruce D."/>
            <person name="Goodwin L."/>
            <person name="Pitluck S."/>
            <person name="Clum A."/>
            <person name="Larimer F."/>
            <person name="Land M."/>
            <person name="Hauser L."/>
            <person name="Kyrpides N."/>
            <person name="Mikhailova N."/>
            <person name="Kayluzhnaya M."/>
            <person name="Chistoserdova L."/>
        </authorList>
    </citation>
    <scope>NUCLEOTIDE SEQUENCE [LARGE SCALE GENOMIC DNA]</scope>
    <source>
        <strain evidence="7">SIP3-4</strain>
    </source>
</reference>
<dbReference type="EMBL" id="CP001674">
    <property type="protein sequence ID" value="ACT49444.1"/>
    <property type="molecule type" value="Genomic_DNA"/>
</dbReference>
<proteinExistence type="predicted"/>
<name>C6X8H4_METGS</name>
<keyword evidence="7" id="KW-1185">Reference proteome</keyword>
<gene>
    <name evidence="6" type="ordered locus">Msip34_0195</name>
</gene>
<keyword evidence="4 5" id="KW-0472">Membrane</keyword>
<feature type="transmembrane region" description="Helical" evidence="5">
    <location>
        <begin position="62"/>
        <end position="82"/>
    </location>
</feature>
<evidence type="ECO:0000256" key="1">
    <source>
        <dbReference type="ARBA" id="ARBA00004141"/>
    </source>
</evidence>
<dbReference type="Pfam" id="PF09685">
    <property type="entry name" value="MamF_MmsF"/>
    <property type="match status" value="1"/>
</dbReference>
<dbReference type="OrthoDB" id="9808930at2"/>
<dbReference type="HOGENOM" id="CLU_104196_2_0_4"/>
<dbReference type="KEGG" id="mei:Msip34_0195"/>
<organism evidence="6 7">
    <name type="scientific">Methylovorus glucosotrophus (strain SIP3-4)</name>
    <dbReference type="NCBI Taxonomy" id="582744"/>
    <lineage>
        <taxon>Bacteria</taxon>
        <taxon>Pseudomonadati</taxon>
        <taxon>Pseudomonadota</taxon>
        <taxon>Betaproteobacteria</taxon>
        <taxon>Nitrosomonadales</taxon>
        <taxon>Methylophilaceae</taxon>
        <taxon>Methylovorus</taxon>
    </lineage>
</organism>
<dbReference type="Proteomes" id="UP000002743">
    <property type="component" value="Chromosome"/>
</dbReference>
<comment type="subcellular location">
    <subcellularLocation>
        <location evidence="1">Membrane</location>
        <topology evidence="1">Multi-pass membrane protein</topology>
    </subcellularLocation>
</comment>
<dbReference type="RefSeq" id="WP_013441021.1">
    <property type="nucleotide sequence ID" value="NC_012969.1"/>
</dbReference>
<evidence type="ECO:0000256" key="2">
    <source>
        <dbReference type="ARBA" id="ARBA00022692"/>
    </source>
</evidence>
<accession>C6X8H4</accession>
<dbReference type="AlphaFoldDB" id="C6X8H4"/>
<keyword evidence="2 5" id="KW-0812">Transmembrane</keyword>
<evidence type="ECO:0008006" key="8">
    <source>
        <dbReference type="Google" id="ProtNLM"/>
    </source>
</evidence>
<dbReference type="InterPro" id="IPR019109">
    <property type="entry name" value="MamF_MmsF"/>
</dbReference>